<dbReference type="AlphaFoldDB" id="A0AAW2Y618"/>
<reference evidence="3" key="1">
    <citation type="submission" date="2020-06" db="EMBL/GenBank/DDBJ databases">
        <authorList>
            <person name="Li T."/>
            <person name="Hu X."/>
            <person name="Zhang T."/>
            <person name="Song X."/>
            <person name="Zhang H."/>
            <person name="Dai N."/>
            <person name="Sheng W."/>
            <person name="Hou X."/>
            <person name="Wei L."/>
        </authorList>
    </citation>
    <scope>NUCLEOTIDE SEQUENCE</scope>
    <source>
        <strain evidence="3">KEN1</strain>
        <tissue evidence="3">Leaf</tissue>
    </source>
</reference>
<evidence type="ECO:0000259" key="2">
    <source>
        <dbReference type="Pfam" id="PF05678"/>
    </source>
</evidence>
<comment type="caution">
    <text evidence="3">The sequence shown here is derived from an EMBL/GenBank/DDBJ whole genome shotgun (WGS) entry which is preliminary data.</text>
</comment>
<sequence>MDSGNSGSLQSSSGGDEEYDSRAAAADSLFMSGSTRPPPHLVGSISSQPPPPPPLFDPLSNYMQLHQNLNNSSLLINPNISWPRPTSLRSDPNSHDIINPMLSASPPPFMSAFQPPAPVGSADNNSPGTAQNPNQTAARNPKKRSRASRRAPTTVLTTDTTNFRAMVQEFTGIPAPPFNSSSFPRTRLDLFGTRSSALDAAQPPPPPYLRRPFPQKVQSPPPPPSFLASSSSSLLNSTTNNINIFSSVPSTSSSSASSSTTPVNYQLPITQSPNLFNIPNPLLTSLLQTNPKFLFSSSSAMTAKPLQGSFDLQIPSNNIKIGGLEEFSLGTGNHVSATLSDLPNLISTDQIGARNNDRDDHHNTDNNSAGTWRNNGVNRHDERDDYQAQLRPVNGGNYNNGKINYSASSSDFHGEKGPENVATRGEGMVESWICSSE</sequence>
<feature type="compositionally biased region" description="Low complexity" evidence="1">
    <location>
        <begin position="1"/>
        <end position="14"/>
    </location>
</feature>
<feature type="region of interest" description="Disordered" evidence="1">
    <location>
        <begin position="350"/>
        <end position="422"/>
    </location>
</feature>
<organism evidence="3">
    <name type="scientific">Sesamum latifolium</name>
    <dbReference type="NCBI Taxonomy" id="2727402"/>
    <lineage>
        <taxon>Eukaryota</taxon>
        <taxon>Viridiplantae</taxon>
        <taxon>Streptophyta</taxon>
        <taxon>Embryophyta</taxon>
        <taxon>Tracheophyta</taxon>
        <taxon>Spermatophyta</taxon>
        <taxon>Magnoliopsida</taxon>
        <taxon>eudicotyledons</taxon>
        <taxon>Gunneridae</taxon>
        <taxon>Pentapetalae</taxon>
        <taxon>asterids</taxon>
        <taxon>lamiids</taxon>
        <taxon>Lamiales</taxon>
        <taxon>Pedaliaceae</taxon>
        <taxon>Sesamum</taxon>
    </lineage>
</organism>
<gene>
    <name evidence="3" type="ORF">Slati_0015800</name>
</gene>
<feature type="compositionally biased region" description="Basic residues" evidence="1">
    <location>
        <begin position="140"/>
        <end position="149"/>
    </location>
</feature>
<name>A0AAW2Y618_9LAMI</name>
<feature type="region of interest" description="Disordered" evidence="1">
    <location>
        <begin position="196"/>
        <end position="232"/>
    </location>
</feature>
<dbReference type="PANTHER" id="PTHR33179">
    <property type="entry name" value="VQ MOTIF-CONTAINING PROTEIN"/>
    <property type="match status" value="1"/>
</dbReference>
<accession>A0AAW2Y618</accession>
<feature type="compositionally biased region" description="Polar residues" evidence="1">
    <location>
        <begin position="122"/>
        <end position="138"/>
    </location>
</feature>
<dbReference type="InterPro" id="IPR039609">
    <property type="entry name" value="VQ_15/22"/>
</dbReference>
<dbReference type="InterPro" id="IPR008889">
    <property type="entry name" value="VQ"/>
</dbReference>
<evidence type="ECO:0000313" key="3">
    <source>
        <dbReference type="EMBL" id="KAL0461282.1"/>
    </source>
</evidence>
<dbReference type="PANTHER" id="PTHR33179:SF4">
    <property type="entry name" value="VQ MOTIF-CONTAINING PROTEIN"/>
    <property type="match status" value="1"/>
</dbReference>
<feature type="region of interest" description="Disordered" evidence="1">
    <location>
        <begin position="86"/>
        <end position="160"/>
    </location>
</feature>
<feature type="compositionally biased region" description="Basic and acidic residues" evidence="1">
    <location>
        <begin position="355"/>
        <end position="364"/>
    </location>
</feature>
<feature type="region of interest" description="Disordered" evidence="1">
    <location>
        <begin position="1"/>
        <end position="60"/>
    </location>
</feature>
<feature type="compositionally biased region" description="Polar residues" evidence="1">
    <location>
        <begin position="402"/>
        <end position="411"/>
    </location>
</feature>
<dbReference type="Pfam" id="PF05678">
    <property type="entry name" value="VQ"/>
    <property type="match status" value="1"/>
</dbReference>
<evidence type="ECO:0000256" key="1">
    <source>
        <dbReference type="SAM" id="MobiDB-lite"/>
    </source>
</evidence>
<dbReference type="EMBL" id="JACGWN010000001">
    <property type="protein sequence ID" value="KAL0461282.1"/>
    <property type="molecule type" value="Genomic_DNA"/>
</dbReference>
<proteinExistence type="predicted"/>
<protein>
    <recommendedName>
        <fullName evidence="2">VQ domain-containing protein</fullName>
    </recommendedName>
</protein>
<reference evidence="3" key="2">
    <citation type="journal article" date="2024" name="Plant">
        <title>Genomic evolution and insights into agronomic trait innovations of Sesamum species.</title>
        <authorList>
            <person name="Miao H."/>
            <person name="Wang L."/>
            <person name="Qu L."/>
            <person name="Liu H."/>
            <person name="Sun Y."/>
            <person name="Le M."/>
            <person name="Wang Q."/>
            <person name="Wei S."/>
            <person name="Zheng Y."/>
            <person name="Lin W."/>
            <person name="Duan Y."/>
            <person name="Cao H."/>
            <person name="Xiong S."/>
            <person name="Wang X."/>
            <person name="Wei L."/>
            <person name="Li C."/>
            <person name="Ma Q."/>
            <person name="Ju M."/>
            <person name="Zhao R."/>
            <person name="Li G."/>
            <person name="Mu C."/>
            <person name="Tian Q."/>
            <person name="Mei H."/>
            <person name="Zhang T."/>
            <person name="Gao T."/>
            <person name="Zhang H."/>
        </authorList>
    </citation>
    <scope>NUCLEOTIDE SEQUENCE</scope>
    <source>
        <strain evidence="3">KEN1</strain>
    </source>
</reference>
<feature type="compositionally biased region" description="Polar residues" evidence="1">
    <location>
        <begin position="368"/>
        <end position="377"/>
    </location>
</feature>
<feature type="domain" description="VQ" evidence="2">
    <location>
        <begin position="150"/>
        <end position="177"/>
    </location>
</feature>